<keyword evidence="2" id="KW-1185">Reference proteome</keyword>
<accession>A0A8T2P5D2</accession>
<proteinExistence type="predicted"/>
<reference evidence="1" key="1">
    <citation type="thesis" date="2021" institute="BYU ScholarsArchive" country="Provo, UT, USA">
        <title>Applications of and Algorithms for Genome Assembly and Genomic Analyses with an Emphasis on Marine Teleosts.</title>
        <authorList>
            <person name="Pickett B.D."/>
        </authorList>
    </citation>
    <scope>NUCLEOTIDE SEQUENCE</scope>
    <source>
        <strain evidence="1">HI-2016</strain>
    </source>
</reference>
<name>A0A8T2P5D2_9TELE</name>
<organism evidence="1 2">
    <name type="scientific">Albula glossodonta</name>
    <name type="common">roundjaw bonefish</name>
    <dbReference type="NCBI Taxonomy" id="121402"/>
    <lineage>
        <taxon>Eukaryota</taxon>
        <taxon>Metazoa</taxon>
        <taxon>Chordata</taxon>
        <taxon>Craniata</taxon>
        <taxon>Vertebrata</taxon>
        <taxon>Euteleostomi</taxon>
        <taxon>Actinopterygii</taxon>
        <taxon>Neopterygii</taxon>
        <taxon>Teleostei</taxon>
        <taxon>Albuliformes</taxon>
        <taxon>Albulidae</taxon>
        <taxon>Albula</taxon>
    </lineage>
</organism>
<gene>
    <name evidence="1" type="ORF">JZ751_003780</name>
</gene>
<dbReference type="Gene3D" id="3.40.50.1000">
    <property type="entry name" value="HAD superfamily/HAD-like"/>
    <property type="match status" value="1"/>
</dbReference>
<dbReference type="InterPro" id="IPR023214">
    <property type="entry name" value="HAD_sf"/>
</dbReference>
<dbReference type="OrthoDB" id="277011at2759"/>
<sequence length="182" mass="19736">MAICPQLSCPALSGLARYIMTDITDQPSYLCPTPHSPKPHCHPSPTSLSFPPAKNLLPEVNISDYGKNCVVIDLDETLVHSSFKALLLTDGVDGSSNERPDPAAEFTAGLGLLPAGWSSVPETNTITDTAPPVVLIKAYICLLSGWLKERERKTEGRERGREGERKGGGSCLCHWGPERERL</sequence>
<dbReference type="AlphaFoldDB" id="A0A8T2P5D2"/>
<evidence type="ECO:0000313" key="1">
    <source>
        <dbReference type="EMBL" id="KAG9347765.1"/>
    </source>
</evidence>
<dbReference type="EMBL" id="JAFBMS010000012">
    <property type="protein sequence ID" value="KAG9347765.1"/>
    <property type="molecule type" value="Genomic_DNA"/>
</dbReference>
<protein>
    <submittedName>
        <fullName evidence="1">Uncharacterized protein</fullName>
    </submittedName>
</protein>
<comment type="caution">
    <text evidence="1">The sequence shown here is derived from an EMBL/GenBank/DDBJ whole genome shotgun (WGS) entry which is preliminary data.</text>
</comment>
<evidence type="ECO:0000313" key="2">
    <source>
        <dbReference type="Proteomes" id="UP000824540"/>
    </source>
</evidence>
<dbReference type="Proteomes" id="UP000824540">
    <property type="component" value="Unassembled WGS sequence"/>
</dbReference>